<name>A0ABV7GGY2_9GAMM</name>
<feature type="domain" description="Helix-turn-helix" evidence="1">
    <location>
        <begin position="12"/>
        <end position="62"/>
    </location>
</feature>
<dbReference type="InterPro" id="IPR041657">
    <property type="entry name" value="HTH_17"/>
</dbReference>
<dbReference type="SUPFAM" id="SSF46955">
    <property type="entry name" value="Putative DNA-binding domain"/>
    <property type="match status" value="1"/>
</dbReference>
<evidence type="ECO:0000259" key="1">
    <source>
        <dbReference type="Pfam" id="PF12728"/>
    </source>
</evidence>
<organism evidence="2 3">
    <name type="scientific">Shewanella submarina</name>
    <dbReference type="NCBI Taxonomy" id="2016376"/>
    <lineage>
        <taxon>Bacteria</taxon>
        <taxon>Pseudomonadati</taxon>
        <taxon>Pseudomonadota</taxon>
        <taxon>Gammaproteobacteria</taxon>
        <taxon>Alteromonadales</taxon>
        <taxon>Shewanellaceae</taxon>
        <taxon>Shewanella</taxon>
    </lineage>
</organism>
<reference evidence="3" key="1">
    <citation type="journal article" date="2019" name="Int. J. Syst. Evol. Microbiol.">
        <title>The Global Catalogue of Microorganisms (GCM) 10K type strain sequencing project: providing services to taxonomists for standard genome sequencing and annotation.</title>
        <authorList>
            <consortium name="The Broad Institute Genomics Platform"/>
            <consortium name="The Broad Institute Genome Sequencing Center for Infectious Disease"/>
            <person name="Wu L."/>
            <person name="Ma J."/>
        </authorList>
    </citation>
    <scope>NUCLEOTIDE SEQUENCE [LARGE SCALE GENOMIC DNA]</scope>
    <source>
        <strain evidence="3">KCTC 52277</strain>
    </source>
</reference>
<keyword evidence="3" id="KW-1185">Reference proteome</keyword>
<accession>A0ABV7GGY2</accession>
<gene>
    <name evidence="2" type="ORF">ACFOE0_21855</name>
</gene>
<dbReference type="InterPro" id="IPR009061">
    <property type="entry name" value="DNA-bd_dom_put_sf"/>
</dbReference>
<protein>
    <submittedName>
        <fullName evidence="2">Helix-turn-helix domain-containing protein</fullName>
    </submittedName>
</protein>
<dbReference type="Pfam" id="PF12728">
    <property type="entry name" value="HTH_17"/>
    <property type="match status" value="1"/>
</dbReference>
<dbReference type="Proteomes" id="UP001595621">
    <property type="component" value="Unassembled WGS sequence"/>
</dbReference>
<dbReference type="RefSeq" id="WP_248934645.1">
    <property type="nucleotide sequence ID" value="NZ_JAKILF010000001.1"/>
</dbReference>
<sequence>MNQTISFQQDRLSNREAASYLGLKPETLSVWRSCGRYSIPFIKVGRRVFYRQSDLDAFIASRTHTQTN</sequence>
<comment type="caution">
    <text evidence="2">The sequence shown here is derived from an EMBL/GenBank/DDBJ whole genome shotgun (WGS) entry which is preliminary data.</text>
</comment>
<proteinExistence type="predicted"/>
<evidence type="ECO:0000313" key="2">
    <source>
        <dbReference type="EMBL" id="MFC3140804.1"/>
    </source>
</evidence>
<evidence type="ECO:0000313" key="3">
    <source>
        <dbReference type="Proteomes" id="UP001595621"/>
    </source>
</evidence>
<dbReference type="EMBL" id="JBHRTD010000018">
    <property type="protein sequence ID" value="MFC3140804.1"/>
    <property type="molecule type" value="Genomic_DNA"/>
</dbReference>